<protein>
    <recommendedName>
        <fullName evidence="5">Extracellular protein</fullName>
    </recommendedName>
</protein>
<keyword evidence="4" id="KW-1185">Reference proteome</keyword>
<evidence type="ECO:0000256" key="1">
    <source>
        <dbReference type="SAM" id="MobiDB-lite"/>
    </source>
</evidence>
<dbReference type="EMBL" id="AP024421">
    <property type="protein sequence ID" value="BCR90266.1"/>
    <property type="molecule type" value="Genomic_DNA"/>
</dbReference>
<dbReference type="PANTHER" id="PTHR36182">
    <property type="entry name" value="PROTEIN, PUTATIVE (AFU_ORTHOLOGUE AFUA_6G10930)-RELATED"/>
    <property type="match status" value="1"/>
</dbReference>
<evidence type="ECO:0000313" key="3">
    <source>
        <dbReference type="EMBL" id="BCR90266.1"/>
    </source>
</evidence>
<organism evidence="3 4">
    <name type="scientific">Aspergillus chevalieri</name>
    <name type="common">Eurotium chevalieri</name>
    <dbReference type="NCBI Taxonomy" id="182096"/>
    <lineage>
        <taxon>Eukaryota</taxon>
        <taxon>Fungi</taxon>
        <taxon>Dikarya</taxon>
        <taxon>Ascomycota</taxon>
        <taxon>Pezizomycotina</taxon>
        <taxon>Eurotiomycetes</taxon>
        <taxon>Eurotiomycetidae</taxon>
        <taxon>Eurotiales</taxon>
        <taxon>Aspergillaceae</taxon>
        <taxon>Aspergillus</taxon>
        <taxon>Aspergillus subgen. Aspergillus</taxon>
    </lineage>
</organism>
<feature type="compositionally biased region" description="Low complexity" evidence="1">
    <location>
        <begin position="241"/>
        <end position="262"/>
    </location>
</feature>
<accession>A0A7R7VT15</accession>
<feature type="chain" id="PRO_5031430494" description="Extracellular protein" evidence="2">
    <location>
        <begin position="18"/>
        <end position="447"/>
    </location>
</feature>
<feature type="compositionally biased region" description="Low complexity" evidence="1">
    <location>
        <begin position="365"/>
        <end position="384"/>
    </location>
</feature>
<name>A0A7R7VT15_ASPCH</name>
<evidence type="ECO:0000256" key="2">
    <source>
        <dbReference type="SAM" id="SignalP"/>
    </source>
</evidence>
<dbReference type="RefSeq" id="XP_043138788.1">
    <property type="nucleotide sequence ID" value="XM_043281294.1"/>
</dbReference>
<feature type="compositionally biased region" description="Polar residues" evidence="1">
    <location>
        <begin position="263"/>
        <end position="274"/>
    </location>
</feature>
<feature type="region of interest" description="Disordered" evidence="1">
    <location>
        <begin position="199"/>
        <end position="277"/>
    </location>
</feature>
<dbReference type="Gene3D" id="2.70.50.70">
    <property type="match status" value="1"/>
</dbReference>
<evidence type="ECO:0008006" key="5">
    <source>
        <dbReference type="Google" id="ProtNLM"/>
    </source>
</evidence>
<feature type="region of interest" description="Disordered" evidence="1">
    <location>
        <begin position="293"/>
        <end position="411"/>
    </location>
</feature>
<dbReference type="GeneID" id="66984624"/>
<feature type="compositionally biased region" description="Gly residues" evidence="1">
    <location>
        <begin position="350"/>
        <end position="364"/>
    </location>
</feature>
<dbReference type="Proteomes" id="UP000637239">
    <property type="component" value="Chromosome 6"/>
</dbReference>
<reference evidence="3" key="2">
    <citation type="submission" date="2021-02" db="EMBL/GenBank/DDBJ databases">
        <title>Aspergillus chevalieri M1 genome sequence.</title>
        <authorList>
            <person name="Kadooka C."/>
            <person name="Mori K."/>
            <person name="Futagami T."/>
        </authorList>
    </citation>
    <scope>NUCLEOTIDE SEQUENCE</scope>
    <source>
        <strain evidence="3">M1</strain>
    </source>
</reference>
<feature type="signal peptide" evidence="2">
    <location>
        <begin position="1"/>
        <end position="17"/>
    </location>
</feature>
<dbReference type="KEGG" id="ache:ACHE_60152S"/>
<sequence>MKNFLLAAGILASSASAHMQMSEPFPIRSPLNKDNNGKKDYSYTNPLSTDGSDFPCKGYANDPFNATANYNPGGSYPLKLAGSATHKGGSCQISLSYDKGKSFHVIHSILGGCPIDKEYKFTVPSDAPSGEALLAWSWFNKVGNREMYMNCAQVNIGSEGGSQNREMIDAADDDAHNATTHSSDAQSFDSLPPIFIANVNGPGKCETTEGKDVNFPKPGPSVEGSVEGKGYKCEGDADFLTSDSDSGSSTTSSSDSSESSSSHNANAPMSSSILDYQHNGGVQNKHAVAFGDAASEPRFGPPAGAPAPQGHGSSGSQGHGAPAQGHGAVDPQGQGSSGSQGHGAPAQGHGATGPQGQGSSGSQGHGAPAQGHGATGPQGQAAHGHGQGHGHGHSNGVKPQHAWGPPGGIICSPDGKSFSRCTANGPPIDMGPVAEGTICRDGKITWA</sequence>
<dbReference type="PANTHER" id="PTHR36182:SF1">
    <property type="entry name" value="PROTEIN, PUTATIVE (AFU_ORTHOLOGUE AFUA_6G10930)-RELATED"/>
    <property type="match status" value="1"/>
</dbReference>
<dbReference type="AlphaFoldDB" id="A0A7R7VT15"/>
<evidence type="ECO:0000313" key="4">
    <source>
        <dbReference type="Proteomes" id="UP000637239"/>
    </source>
</evidence>
<feature type="compositionally biased region" description="Low complexity" evidence="1">
    <location>
        <begin position="319"/>
        <end position="334"/>
    </location>
</feature>
<reference evidence="3" key="1">
    <citation type="submission" date="2021-01" db="EMBL/GenBank/DDBJ databases">
        <authorList>
            <consortium name="Aspergillus chevalieri M1 genome sequencing consortium"/>
            <person name="Kazuki M."/>
            <person name="Futagami T."/>
        </authorList>
    </citation>
    <scope>NUCLEOTIDE SEQUENCE</scope>
    <source>
        <strain evidence="3">M1</strain>
    </source>
</reference>
<keyword evidence="2" id="KW-0732">Signal</keyword>
<proteinExistence type="predicted"/>
<gene>
    <name evidence="3" type="ORF">ACHE_60152S</name>
</gene>